<gene>
    <name evidence="2" type="ORF">GCM10009802_00020</name>
</gene>
<dbReference type="Gene3D" id="2.60.120.10">
    <property type="entry name" value="Jelly Rolls"/>
    <property type="match status" value="1"/>
</dbReference>
<reference evidence="3" key="1">
    <citation type="journal article" date="2019" name="Int. J. Syst. Evol. Microbiol.">
        <title>The Global Catalogue of Microorganisms (GCM) 10K type strain sequencing project: providing services to taxonomists for standard genome sequencing and annotation.</title>
        <authorList>
            <consortium name="The Broad Institute Genomics Platform"/>
            <consortium name="The Broad Institute Genome Sequencing Center for Infectious Disease"/>
            <person name="Wu L."/>
            <person name="Ma J."/>
        </authorList>
    </citation>
    <scope>NUCLEOTIDE SEQUENCE [LARGE SCALE GENOMIC DNA]</scope>
    <source>
        <strain evidence="3">JCM 15481</strain>
    </source>
</reference>
<dbReference type="Pfam" id="PF07883">
    <property type="entry name" value="Cupin_2"/>
    <property type="match status" value="1"/>
</dbReference>
<dbReference type="Proteomes" id="UP001500443">
    <property type="component" value="Unassembled WGS sequence"/>
</dbReference>
<feature type="domain" description="Cupin type-2" evidence="1">
    <location>
        <begin position="62"/>
        <end position="128"/>
    </location>
</feature>
<dbReference type="RefSeq" id="WP_344286499.1">
    <property type="nucleotide sequence ID" value="NZ_BAAAPF010000001.1"/>
</dbReference>
<dbReference type="EMBL" id="BAAAPF010000001">
    <property type="protein sequence ID" value="GAA2106098.1"/>
    <property type="molecule type" value="Genomic_DNA"/>
</dbReference>
<dbReference type="InterPro" id="IPR013096">
    <property type="entry name" value="Cupin_2"/>
</dbReference>
<dbReference type="InterPro" id="IPR014710">
    <property type="entry name" value="RmlC-like_jellyroll"/>
</dbReference>
<evidence type="ECO:0000313" key="2">
    <source>
        <dbReference type="EMBL" id="GAA2106098.1"/>
    </source>
</evidence>
<sequence>MWALVRQRGTESVSVSFEDQPVRRVVHVPPGEGPSRWAFGDKYTVKSGAHNTGGHFFMMEALVPPGGGPPPHIHHHEEEAFYVLEGKVDLFAGTERVGLESGSYVHVPRGSVHNFKNMSDEPSRLLIMFLPGGKDRFFLEAGISADNGAPPPPPGQYELDVERALRVAAEFGDEYLS</sequence>
<accession>A0ABP5IW93</accession>
<name>A0ABP5IW93_9ACTN</name>
<evidence type="ECO:0000259" key="1">
    <source>
        <dbReference type="Pfam" id="PF07883"/>
    </source>
</evidence>
<dbReference type="PANTHER" id="PTHR36440">
    <property type="entry name" value="PUTATIVE (AFU_ORTHOLOGUE AFUA_8G07350)-RELATED"/>
    <property type="match status" value="1"/>
</dbReference>
<dbReference type="SUPFAM" id="SSF51182">
    <property type="entry name" value="RmlC-like cupins"/>
    <property type="match status" value="1"/>
</dbReference>
<dbReference type="PANTHER" id="PTHR36440:SF1">
    <property type="entry name" value="PUTATIVE (AFU_ORTHOLOGUE AFUA_8G07350)-RELATED"/>
    <property type="match status" value="1"/>
</dbReference>
<keyword evidence="3" id="KW-1185">Reference proteome</keyword>
<comment type="caution">
    <text evidence="2">The sequence shown here is derived from an EMBL/GenBank/DDBJ whole genome shotgun (WGS) entry which is preliminary data.</text>
</comment>
<evidence type="ECO:0000313" key="3">
    <source>
        <dbReference type="Proteomes" id="UP001500443"/>
    </source>
</evidence>
<protein>
    <submittedName>
        <fullName evidence="2">Cupin domain-containing protein</fullName>
    </submittedName>
</protein>
<dbReference type="InterPro" id="IPR011051">
    <property type="entry name" value="RmlC_Cupin_sf"/>
</dbReference>
<dbReference type="InterPro" id="IPR053146">
    <property type="entry name" value="QDO-like"/>
</dbReference>
<proteinExistence type="predicted"/>
<organism evidence="2 3">
    <name type="scientific">Streptomyces synnematoformans</name>
    <dbReference type="NCBI Taxonomy" id="415721"/>
    <lineage>
        <taxon>Bacteria</taxon>
        <taxon>Bacillati</taxon>
        <taxon>Actinomycetota</taxon>
        <taxon>Actinomycetes</taxon>
        <taxon>Kitasatosporales</taxon>
        <taxon>Streptomycetaceae</taxon>
        <taxon>Streptomyces</taxon>
    </lineage>
</organism>